<dbReference type="RefSeq" id="WP_176760056.1">
    <property type="nucleotide sequence ID" value="NZ_FNBJ01000016.1"/>
</dbReference>
<evidence type="ECO:0000313" key="5">
    <source>
        <dbReference type="Proteomes" id="UP000199519"/>
    </source>
</evidence>
<feature type="transmembrane region" description="Helical" evidence="1">
    <location>
        <begin position="20"/>
        <end position="42"/>
    </location>
</feature>
<dbReference type="Proteomes" id="UP000199519">
    <property type="component" value="Unassembled WGS sequence"/>
</dbReference>
<keyword evidence="1" id="KW-0472">Membrane</keyword>
<evidence type="ECO:0000256" key="1">
    <source>
        <dbReference type="SAM" id="Phobius"/>
    </source>
</evidence>
<gene>
    <name evidence="2" type="ORF">SAMN04488598_11648</name>
    <name evidence="3" type="ORF">SAMN04515652_1163</name>
</gene>
<evidence type="ECO:0000313" key="2">
    <source>
        <dbReference type="EMBL" id="SDF60033.1"/>
    </source>
</evidence>
<organism evidence="3 4">
    <name type="scientific">Halanaerobium congolense</name>
    <dbReference type="NCBI Taxonomy" id="54121"/>
    <lineage>
        <taxon>Bacteria</taxon>
        <taxon>Bacillati</taxon>
        <taxon>Bacillota</taxon>
        <taxon>Clostridia</taxon>
        <taxon>Halanaerobiales</taxon>
        <taxon>Halanaerobiaceae</taxon>
        <taxon>Halanaerobium</taxon>
    </lineage>
</organism>
<keyword evidence="5" id="KW-1185">Reference proteome</keyword>
<name>A0A1I0AZK3_9FIRM</name>
<reference evidence="4 5" key="1">
    <citation type="submission" date="2016-10" db="EMBL/GenBank/DDBJ databases">
        <authorList>
            <person name="Varghese N."/>
            <person name="Submissions S."/>
        </authorList>
    </citation>
    <scope>NUCLEOTIDE SEQUENCE [LARGE SCALE GENOMIC DNA]</scope>
    <source>
        <strain evidence="2 5">WG2</strain>
        <strain evidence="3 4">WG5</strain>
    </source>
</reference>
<sequence>MGGSYVGSMIKMFLGPHGRYLSNLYLQNQLLINSFVIGVVLIKKTIDYRSDKSS</sequence>
<dbReference type="EMBL" id="FNBJ01000016">
    <property type="protein sequence ID" value="SDF60033.1"/>
    <property type="molecule type" value="Genomic_DNA"/>
</dbReference>
<dbReference type="Proteomes" id="UP000198612">
    <property type="component" value="Unassembled WGS sequence"/>
</dbReference>
<evidence type="ECO:0000313" key="3">
    <source>
        <dbReference type="EMBL" id="SES99679.1"/>
    </source>
</evidence>
<dbReference type="AlphaFoldDB" id="A0A1I0AZK3"/>
<keyword evidence="1" id="KW-0812">Transmembrane</keyword>
<dbReference type="EMBL" id="FOHG01000016">
    <property type="protein sequence ID" value="SES99679.1"/>
    <property type="molecule type" value="Genomic_DNA"/>
</dbReference>
<accession>A0A1I0AZK3</accession>
<protein>
    <submittedName>
        <fullName evidence="3">Uncharacterized protein</fullName>
    </submittedName>
</protein>
<evidence type="ECO:0000313" key="4">
    <source>
        <dbReference type="Proteomes" id="UP000198612"/>
    </source>
</evidence>
<keyword evidence="1" id="KW-1133">Transmembrane helix</keyword>
<proteinExistence type="predicted"/>